<keyword evidence="1" id="KW-0646">Protease inhibitor</keyword>
<evidence type="ECO:0000256" key="3">
    <source>
        <dbReference type="RuleBase" id="RU000411"/>
    </source>
</evidence>
<dbReference type="InterPro" id="IPR023796">
    <property type="entry name" value="Serpin_dom"/>
</dbReference>
<feature type="domain" description="Serpin" evidence="4">
    <location>
        <begin position="324"/>
        <end position="690"/>
    </location>
</feature>
<comment type="caution">
    <text evidence="5">The sequence shown here is derived from an EMBL/GenBank/DDBJ whole genome shotgun (WGS) entry which is preliminary data.</text>
</comment>
<dbReference type="Proteomes" id="UP000653454">
    <property type="component" value="Unassembled WGS sequence"/>
</dbReference>
<dbReference type="Gene3D" id="2.30.39.10">
    <property type="entry name" value="Alpha-1-antitrypsin, domain 1"/>
    <property type="match status" value="2"/>
</dbReference>
<evidence type="ECO:0000259" key="4">
    <source>
        <dbReference type="SMART" id="SM00093"/>
    </source>
</evidence>
<dbReference type="InterPro" id="IPR000215">
    <property type="entry name" value="Serpin_fam"/>
</dbReference>
<dbReference type="Pfam" id="PF00079">
    <property type="entry name" value="Serpin"/>
    <property type="match status" value="2"/>
</dbReference>
<dbReference type="Gene3D" id="3.30.497.10">
    <property type="entry name" value="Antithrombin, subunit I, domain 2"/>
    <property type="match status" value="2"/>
</dbReference>
<dbReference type="GO" id="GO:0005615">
    <property type="term" value="C:extracellular space"/>
    <property type="evidence" value="ECO:0007669"/>
    <property type="project" value="InterPro"/>
</dbReference>
<reference evidence="5" key="1">
    <citation type="submission" date="2020-11" db="EMBL/GenBank/DDBJ databases">
        <authorList>
            <person name="Whiteford S."/>
        </authorList>
    </citation>
    <scope>NUCLEOTIDE SEQUENCE</scope>
</reference>
<dbReference type="GO" id="GO:0004867">
    <property type="term" value="F:serine-type endopeptidase inhibitor activity"/>
    <property type="evidence" value="ECO:0007669"/>
    <property type="project" value="UniProtKB-KW"/>
</dbReference>
<dbReference type="InterPro" id="IPR042185">
    <property type="entry name" value="Serpin_sf_2"/>
</dbReference>
<evidence type="ECO:0000256" key="2">
    <source>
        <dbReference type="ARBA" id="ARBA00022900"/>
    </source>
</evidence>
<dbReference type="CDD" id="cd19598">
    <property type="entry name" value="serpin77Ba-like_insects"/>
    <property type="match status" value="1"/>
</dbReference>
<dbReference type="InterPro" id="IPR042178">
    <property type="entry name" value="Serpin_sf_1"/>
</dbReference>
<dbReference type="PANTHER" id="PTHR11461">
    <property type="entry name" value="SERINE PROTEASE INHIBITOR, SERPIN"/>
    <property type="match status" value="1"/>
</dbReference>
<gene>
    <name evidence="5" type="ORF">PLXY2_LOCUS7554</name>
</gene>
<proteinExistence type="inferred from homology"/>
<dbReference type="SMART" id="SM00093">
    <property type="entry name" value="SERPIN"/>
    <property type="match status" value="1"/>
</dbReference>
<accession>A0A8S4F3B0</accession>
<dbReference type="AlphaFoldDB" id="A0A8S4F3B0"/>
<dbReference type="InterPro" id="IPR036186">
    <property type="entry name" value="Serpin_sf"/>
</dbReference>
<evidence type="ECO:0000313" key="5">
    <source>
        <dbReference type="EMBL" id="CAG9122392.1"/>
    </source>
</evidence>
<name>A0A8S4F3B0_PLUXY</name>
<organism evidence="5 6">
    <name type="scientific">Plutella xylostella</name>
    <name type="common">Diamondback moth</name>
    <name type="synonym">Plutella maculipennis</name>
    <dbReference type="NCBI Taxonomy" id="51655"/>
    <lineage>
        <taxon>Eukaryota</taxon>
        <taxon>Metazoa</taxon>
        <taxon>Ecdysozoa</taxon>
        <taxon>Arthropoda</taxon>
        <taxon>Hexapoda</taxon>
        <taxon>Insecta</taxon>
        <taxon>Pterygota</taxon>
        <taxon>Neoptera</taxon>
        <taxon>Endopterygota</taxon>
        <taxon>Lepidoptera</taxon>
        <taxon>Glossata</taxon>
        <taxon>Ditrysia</taxon>
        <taxon>Yponomeutoidea</taxon>
        <taxon>Plutellidae</taxon>
        <taxon>Plutella</taxon>
    </lineage>
</organism>
<keyword evidence="6" id="KW-1185">Reference proteome</keyword>
<dbReference type="PANTHER" id="PTHR11461:SF367">
    <property type="entry name" value="GH21475P-RELATED"/>
    <property type="match status" value="1"/>
</dbReference>
<comment type="similarity">
    <text evidence="3">Belongs to the serpin family.</text>
</comment>
<evidence type="ECO:0000313" key="6">
    <source>
        <dbReference type="Proteomes" id="UP000653454"/>
    </source>
</evidence>
<dbReference type="SUPFAM" id="SSF56574">
    <property type="entry name" value="Serpins"/>
    <property type="match status" value="2"/>
</dbReference>
<evidence type="ECO:0000256" key="1">
    <source>
        <dbReference type="ARBA" id="ARBA00022690"/>
    </source>
</evidence>
<keyword evidence="2" id="KW-0722">Serine protease inhibitor</keyword>
<dbReference type="EMBL" id="CAJHNJ030000026">
    <property type="protein sequence ID" value="CAG9122392.1"/>
    <property type="molecule type" value="Genomic_DNA"/>
</dbReference>
<sequence>MSRTAEQYPEFMKAVFDIPKPEISVSTNSYIFYDNVVPVERDFMGTLERDFKTVVNQISPDNWTATDVIVNDIKKLHTHAVNVINLSNLQGAVTMRAINFISFEGLWGVPFDKRDTAVNNFYNDQGELIGEVNMMHQKGPFQFTDIKELEAVLIDLPFANNDKYSMLVILPYDKRNTTAVYRKFLTYSIPDIYKSLKDDLEAYGEEIVDLKIPRFRITDEINMEKPLNSMGVYSLFEKSDFHRAVRLPVQISGFTQSVNIEITESGSVLGATKPKVQPISSQPATVEDTCPVHRIEMITIVYILGFLVAVGNCDIDYSDRPRNFSIELVHFTAQQTGGHVVVSPFGIWTLMNGIALGATGGTYEEIRRAFFLPRNERKMIIGYGNLTKIVLNPTTPEVTLTSKNFMFLDRYFQINDEFLSVIQTDFQATVSRLDFNDPKEAAKTANGYIQDSGARVSNVLTSEDFAESRMILTNVISFKGLWGLPFNKTDTIEEKFYNERREPIGRVNMMYQRGKFPYGFFKELNGHVLELPYGSDGKYSMLILLPFGGNTTTDMYMRLETISLKDIFRILQEDAENYGVEDVDVRIPRFKVSSNIVMNKPLNDMGVYKVFDPLKSSFERVTKEPLFVSAIVHKAEIEVTESGTVAAASSTADFADRISTPSFAGNRPFIYFVMEKSTTTMIFGGIYSKPAVY</sequence>
<protein>
    <submittedName>
        <fullName evidence="5">(diamondback moth) hypothetical protein</fullName>
    </submittedName>
</protein>